<protein>
    <submittedName>
        <fullName evidence="1">Uncharacterized protein</fullName>
    </submittedName>
</protein>
<reference evidence="1 2" key="1">
    <citation type="journal article" date="2010" name="Science">
        <title>Genomic comparison of the ants Camponotus floridanus and Harpegnathos saltator.</title>
        <authorList>
            <person name="Bonasio R."/>
            <person name="Zhang G."/>
            <person name="Ye C."/>
            <person name="Mutti N.S."/>
            <person name="Fang X."/>
            <person name="Qin N."/>
            <person name="Donahue G."/>
            <person name="Yang P."/>
            <person name="Li Q."/>
            <person name="Li C."/>
            <person name="Zhang P."/>
            <person name="Huang Z."/>
            <person name="Berger S.L."/>
            <person name="Reinberg D."/>
            <person name="Wang J."/>
            <person name="Liebig J."/>
        </authorList>
    </citation>
    <scope>NUCLEOTIDE SEQUENCE [LARGE SCALE GENOMIC DNA]</scope>
    <source>
        <strain evidence="2">C129</strain>
    </source>
</reference>
<name>E2AIE4_CAMFO</name>
<evidence type="ECO:0000313" key="2">
    <source>
        <dbReference type="Proteomes" id="UP000000311"/>
    </source>
</evidence>
<dbReference type="OMA" id="YGERCHQ"/>
<dbReference type="PANTHER" id="PTHR46114:SF1">
    <property type="entry name" value="ZAD DOMAIN-CONTAINING PROTEIN"/>
    <property type="match status" value="1"/>
</dbReference>
<dbReference type="AlphaFoldDB" id="E2AIE4"/>
<dbReference type="PANTHER" id="PTHR46114">
    <property type="entry name" value="APPLE DOMAIN-CONTAINING PROTEIN"/>
    <property type="match status" value="1"/>
</dbReference>
<organism evidence="2">
    <name type="scientific">Camponotus floridanus</name>
    <name type="common">Florida carpenter ant</name>
    <dbReference type="NCBI Taxonomy" id="104421"/>
    <lineage>
        <taxon>Eukaryota</taxon>
        <taxon>Metazoa</taxon>
        <taxon>Ecdysozoa</taxon>
        <taxon>Arthropoda</taxon>
        <taxon>Hexapoda</taxon>
        <taxon>Insecta</taxon>
        <taxon>Pterygota</taxon>
        <taxon>Neoptera</taxon>
        <taxon>Endopterygota</taxon>
        <taxon>Hymenoptera</taxon>
        <taxon>Apocrita</taxon>
        <taxon>Aculeata</taxon>
        <taxon>Formicoidea</taxon>
        <taxon>Formicidae</taxon>
        <taxon>Formicinae</taxon>
        <taxon>Camponotus</taxon>
    </lineage>
</organism>
<keyword evidence="2" id="KW-1185">Reference proteome</keyword>
<gene>
    <name evidence="1" type="ORF">EAG_01794</name>
</gene>
<proteinExistence type="predicted"/>
<evidence type="ECO:0000313" key="1">
    <source>
        <dbReference type="EMBL" id="EFN66787.1"/>
    </source>
</evidence>
<feature type="non-terminal residue" evidence="1">
    <location>
        <position position="60"/>
    </location>
</feature>
<dbReference type="Proteomes" id="UP000000311">
    <property type="component" value="Unassembled WGS sequence"/>
</dbReference>
<dbReference type="InParanoid" id="E2AIE4"/>
<sequence length="60" mass="7389">MTTKMHFLDSHIDFFPEKLEDFSEEYGERCHQDMKDMEKRYQASWGVNMMADYCWSLKRD</sequence>
<accession>E2AIE4</accession>
<dbReference type="EMBL" id="GL439767">
    <property type="protein sequence ID" value="EFN66787.1"/>
    <property type="molecule type" value="Genomic_DNA"/>
</dbReference>